<comment type="similarity">
    <text evidence="1 9">Belongs to the complex I NDUFS4 subunit family.</text>
</comment>
<dbReference type="PANTHER" id="PTHR12219:SF8">
    <property type="entry name" value="NADH DEHYDROGENASE [UBIQUINONE] IRON-SULFUR PROTEIN 4, MITOCHONDRIAL"/>
    <property type="match status" value="1"/>
</dbReference>
<name>A0A2P6NV27_9EUKA</name>
<evidence type="ECO:0000313" key="11">
    <source>
        <dbReference type="Proteomes" id="UP000241769"/>
    </source>
</evidence>
<dbReference type="Gene3D" id="3.30.160.190">
    <property type="entry name" value="atu1810 like domain"/>
    <property type="match status" value="1"/>
</dbReference>
<protein>
    <recommendedName>
        <fullName evidence="9">NADH dehydrogenase [ubiquinone] iron-sulfur protein 4, mitochondrial</fullName>
    </recommendedName>
</protein>
<evidence type="ECO:0000256" key="6">
    <source>
        <dbReference type="ARBA" id="ARBA00022982"/>
    </source>
</evidence>
<keyword evidence="11" id="KW-1185">Reference proteome</keyword>
<gene>
    <name evidence="10" type="ORF">PROFUN_04254</name>
</gene>
<organism evidence="10 11">
    <name type="scientific">Planoprotostelium fungivorum</name>
    <dbReference type="NCBI Taxonomy" id="1890364"/>
    <lineage>
        <taxon>Eukaryota</taxon>
        <taxon>Amoebozoa</taxon>
        <taxon>Evosea</taxon>
        <taxon>Variosea</taxon>
        <taxon>Cavosteliida</taxon>
        <taxon>Cavosteliaceae</taxon>
        <taxon>Planoprotostelium</taxon>
    </lineage>
</organism>
<evidence type="ECO:0000256" key="5">
    <source>
        <dbReference type="ARBA" id="ARBA00022946"/>
    </source>
</evidence>
<keyword evidence="5 9" id="KW-0809">Transit peptide</keyword>
<keyword evidence="8 9" id="KW-0472">Membrane</keyword>
<dbReference type="STRING" id="1890364.A0A2P6NV27"/>
<proteinExistence type="inferred from homology"/>
<evidence type="ECO:0000256" key="7">
    <source>
        <dbReference type="ARBA" id="ARBA00023128"/>
    </source>
</evidence>
<dbReference type="GO" id="GO:0022900">
    <property type="term" value="P:electron transport chain"/>
    <property type="evidence" value="ECO:0007669"/>
    <property type="project" value="InterPro"/>
</dbReference>
<evidence type="ECO:0000256" key="9">
    <source>
        <dbReference type="RuleBase" id="RU367010"/>
    </source>
</evidence>
<keyword evidence="2 9" id="KW-0813">Transport</keyword>
<dbReference type="InParanoid" id="A0A2P6NV27"/>
<keyword evidence="3 9" id="KW-0679">Respiratory chain</keyword>
<dbReference type="InterPro" id="IPR038532">
    <property type="entry name" value="NDUFS4-like_sf"/>
</dbReference>
<dbReference type="EMBL" id="MDYQ01000017">
    <property type="protein sequence ID" value="PRP87780.1"/>
    <property type="molecule type" value="Genomic_DNA"/>
</dbReference>
<evidence type="ECO:0000256" key="4">
    <source>
        <dbReference type="ARBA" id="ARBA00022792"/>
    </source>
</evidence>
<accession>A0A2P6NV27</accession>
<keyword evidence="6 9" id="KW-0249">Electron transport</keyword>
<evidence type="ECO:0000256" key="1">
    <source>
        <dbReference type="ARBA" id="ARBA00005882"/>
    </source>
</evidence>
<dbReference type="PANTHER" id="PTHR12219">
    <property type="entry name" value="NADH-UBIQUINONE OXIDOREDUCTASE"/>
    <property type="match status" value="1"/>
</dbReference>
<evidence type="ECO:0000256" key="3">
    <source>
        <dbReference type="ARBA" id="ARBA00022660"/>
    </source>
</evidence>
<evidence type="ECO:0000313" key="10">
    <source>
        <dbReference type="EMBL" id="PRP87780.1"/>
    </source>
</evidence>
<comment type="subcellular location">
    <subcellularLocation>
        <location evidence="9">Mitochondrion inner membrane</location>
        <topology evidence="9">Peripheral membrane protein</topology>
        <orientation evidence="9">Matrix side</orientation>
    </subcellularLocation>
</comment>
<dbReference type="AlphaFoldDB" id="A0A2P6NV27"/>
<reference evidence="10 11" key="1">
    <citation type="journal article" date="2018" name="Genome Biol. Evol.">
        <title>Multiple Roots of Fruiting Body Formation in Amoebozoa.</title>
        <authorList>
            <person name="Hillmann F."/>
            <person name="Forbes G."/>
            <person name="Novohradska S."/>
            <person name="Ferling I."/>
            <person name="Riege K."/>
            <person name="Groth M."/>
            <person name="Westermann M."/>
            <person name="Marz M."/>
            <person name="Spaller T."/>
            <person name="Winckler T."/>
            <person name="Schaap P."/>
            <person name="Glockner G."/>
        </authorList>
    </citation>
    <scope>NUCLEOTIDE SEQUENCE [LARGE SCALE GENOMIC DNA]</scope>
    <source>
        <strain evidence="10 11">Jena</strain>
    </source>
</reference>
<evidence type="ECO:0000256" key="8">
    <source>
        <dbReference type="ARBA" id="ARBA00023136"/>
    </source>
</evidence>
<evidence type="ECO:0000256" key="2">
    <source>
        <dbReference type="ARBA" id="ARBA00022448"/>
    </source>
</evidence>
<comment type="caution">
    <text evidence="10">The sequence shown here is derived from an EMBL/GenBank/DDBJ whole genome shotgun (WGS) entry which is preliminary data.</text>
</comment>
<dbReference type="InterPro" id="IPR006885">
    <property type="entry name" value="NADH_UbQ_FeS_4_mit-like"/>
</dbReference>
<sequence>MQRIATSTRPLFRPRYPVRNITLGDKHSDRIVFKKDNKEFDTYAISKATGCPESVLGERVFQIYRPLASPDQSGLAKTQGWKGRFNNTRGYDTPLMGWQGNNDPVNSTILSFASKEEAIEYATKEGFKIEVKDRPDDRIQTLKNYGDNFKYRPPAKSDEDW</sequence>
<dbReference type="Proteomes" id="UP000241769">
    <property type="component" value="Unassembled WGS sequence"/>
</dbReference>
<keyword evidence="4 9" id="KW-0999">Mitochondrion inner membrane</keyword>
<keyword evidence="7 9" id="KW-0496">Mitochondrion</keyword>
<comment type="function">
    <text evidence="9">Accessory subunit of the mitochondrial membrane respiratory chain NADH dehydrogenase (Complex I), that is believed not to be involved in catalysis. Complex I functions in the transfer of electrons from NADH to the respiratory chain. The immediate electron acceptor for the enzyme is believed to be ubiquinone.</text>
</comment>
<dbReference type="GO" id="GO:0005743">
    <property type="term" value="C:mitochondrial inner membrane"/>
    <property type="evidence" value="ECO:0007669"/>
    <property type="project" value="UniProtKB-SubCell"/>
</dbReference>
<dbReference type="OrthoDB" id="3089at2759"/>
<dbReference type="Pfam" id="PF04800">
    <property type="entry name" value="NDUS4"/>
    <property type="match status" value="1"/>
</dbReference>